<dbReference type="RefSeq" id="WP_380745154.1">
    <property type="nucleotide sequence ID" value="NZ_JBHTLI010000001.1"/>
</dbReference>
<name>A0ABW3NS42_9FLAO</name>
<sequence>MAVAILSHKVKDYKNWKPFYEKDVKRRESAGIQEIFVGQQKEDPNNVYMIWRIGDPGKIQKMLDDPELKKVMDEAGVQSRPQVTIIE</sequence>
<protein>
    <recommendedName>
        <fullName evidence="3">Cyclase</fullName>
    </recommendedName>
</protein>
<dbReference type="EMBL" id="JBHTLI010000001">
    <property type="protein sequence ID" value="MFD1095985.1"/>
    <property type="molecule type" value="Genomic_DNA"/>
</dbReference>
<proteinExistence type="predicted"/>
<evidence type="ECO:0000313" key="2">
    <source>
        <dbReference type="Proteomes" id="UP001597131"/>
    </source>
</evidence>
<reference evidence="2" key="1">
    <citation type="journal article" date="2019" name="Int. J. Syst. Evol. Microbiol.">
        <title>The Global Catalogue of Microorganisms (GCM) 10K type strain sequencing project: providing services to taxonomists for standard genome sequencing and annotation.</title>
        <authorList>
            <consortium name="The Broad Institute Genomics Platform"/>
            <consortium name="The Broad Institute Genome Sequencing Center for Infectious Disease"/>
            <person name="Wu L."/>
            <person name="Ma J."/>
        </authorList>
    </citation>
    <scope>NUCLEOTIDE SEQUENCE [LARGE SCALE GENOMIC DNA]</scope>
    <source>
        <strain evidence="2">CCUG 64793</strain>
    </source>
</reference>
<comment type="caution">
    <text evidence="1">The sequence shown here is derived from an EMBL/GenBank/DDBJ whole genome shotgun (WGS) entry which is preliminary data.</text>
</comment>
<organism evidence="1 2">
    <name type="scientific">Salegentibacter chungangensis</name>
    <dbReference type="NCBI Taxonomy" id="1335724"/>
    <lineage>
        <taxon>Bacteria</taxon>
        <taxon>Pseudomonadati</taxon>
        <taxon>Bacteroidota</taxon>
        <taxon>Flavobacteriia</taxon>
        <taxon>Flavobacteriales</taxon>
        <taxon>Flavobacteriaceae</taxon>
        <taxon>Salegentibacter</taxon>
    </lineage>
</organism>
<dbReference type="Proteomes" id="UP001597131">
    <property type="component" value="Unassembled WGS sequence"/>
</dbReference>
<gene>
    <name evidence="1" type="ORF">ACFQ3Q_09515</name>
</gene>
<keyword evidence="2" id="KW-1185">Reference proteome</keyword>
<accession>A0ABW3NS42</accession>
<evidence type="ECO:0000313" key="1">
    <source>
        <dbReference type="EMBL" id="MFD1095985.1"/>
    </source>
</evidence>
<evidence type="ECO:0008006" key="3">
    <source>
        <dbReference type="Google" id="ProtNLM"/>
    </source>
</evidence>